<protein>
    <submittedName>
        <fullName evidence="1">Uncharacterized protein</fullName>
    </submittedName>
</protein>
<reference evidence="1" key="1">
    <citation type="journal article" date="2014" name="Front. Microbiol.">
        <title>High frequency of phylogenetically diverse reductive dehalogenase-homologous genes in deep subseafloor sedimentary metagenomes.</title>
        <authorList>
            <person name="Kawai M."/>
            <person name="Futagami T."/>
            <person name="Toyoda A."/>
            <person name="Takaki Y."/>
            <person name="Nishi S."/>
            <person name="Hori S."/>
            <person name="Arai W."/>
            <person name="Tsubouchi T."/>
            <person name="Morono Y."/>
            <person name="Uchiyama I."/>
            <person name="Ito T."/>
            <person name="Fujiyama A."/>
            <person name="Inagaki F."/>
            <person name="Takami H."/>
        </authorList>
    </citation>
    <scope>NUCLEOTIDE SEQUENCE</scope>
    <source>
        <strain evidence="1">Expedition CK06-06</strain>
    </source>
</reference>
<accession>X0Y7T0</accession>
<gene>
    <name evidence="1" type="ORF">S01H1_79344</name>
</gene>
<dbReference type="EMBL" id="BARS01053478">
    <property type="protein sequence ID" value="GAG51830.1"/>
    <property type="molecule type" value="Genomic_DNA"/>
</dbReference>
<comment type="caution">
    <text evidence="1">The sequence shown here is derived from an EMBL/GenBank/DDBJ whole genome shotgun (WGS) entry which is preliminary data.</text>
</comment>
<feature type="non-terminal residue" evidence="1">
    <location>
        <position position="71"/>
    </location>
</feature>
<sequence>MKLIYPTKITIDDLPMVVFSDDVRGFLPWMIKAHTQGSYNHCMWMVDPGYFVTQAWTYKEIDIKRYMGGRH</sequence>
<dbReference type="AlphaFoldDB" id="X0Y7T0"/>
<evidence type="ECO:0000313" key="1">
    <source>
        <dbReference type="EMBL" id="GAG51830.1"/>
    </source>
</evidence>
<proteinExistence type="predicted"/>
<organism evidence="1">
    <name type="scientific">marine sediment metagenome</name>
    <dbReference type="NCBI Taxonomy" id="412755"/>
    <lineage>
        <taxon>unclassified sequences</taxon>
        <taxon>metagenomes</taxon>
        <taxon>ecological metagenomes</taxon>
    </lineage>
</organism>
<name>X0Y7T0_9ZZZZ</name>